<keyword evidence="10" id="KW-1185">Reference proteome</keyword>
<dbReference type="Proteomes" id="UP000799423">
    <property type="component" value="Unassembled WGS sequence"/>
</dbReference>
<dbReference type="OrthoDB" id="5863171at2759"/>
<name>A0A6A7BDQ2_9PLEO</name>
<feature type="compositionally biased region" description="Polar residues" evidence="7">
    <location>
        <begin position="389"/>
        <end position="412"/>
    </location>
</feature>
<organism evidence="9 10">
    <name type="scientific">Plenodomus tracheiphilus IPT5</name>
    <dbReference type="NCBI Taxonomy" id="1408161"/>
    <lineage>
        <taxon>Eukaryota</taxon>
        <taxon>Fungi</taxon>
        <taxon>Dikarya</taxon>
        <taxon>Ascomycota</taxon>
        <taxon>Pezizomycotina</taxon>
        <taxon>Dothideomycetes</taxon>
        <taxon>Pleosporomycetidae</taxon>
        <taxon>Pleosporales</taxon>
        <taxon>Pleosporineae</taxon>
        <taxon>Leptosphaeriaceae</taxon>
        <taxon>Plenodomus</taxon>
    </lineage>
</organism>
<dbReference type="PANTHER" id="PTHR12628">
    <property type="entry name" value="POLYCOMB-LIKE TRANSCRIPTION FACTOR"/>
    <property type="match status" value="1"/>
</dbReference>
<feature type="compositionally biased region" description="Polar residues" evidence="7">
    <location>
        <begin position="196"/>
        <end position="208"/>
    </location>
</feature>
<dbReference type="PROSITE" id="PS01359">
    <property type="entry name" value="ZF_PHD_1"/>
    <property type="match status" value="1"/>
</dbReference>
<feature type="domain" description="PHD-type" evidence="8">
    <location>
        <begin position="237"/>
        <end position="293"/>
    </location>
</feature>
<evidence type="ECO:0000256" key="3">
    <source>
        <dbReference type="ARBA" id="ARBA00022771"/>
    </source>
</evidence>
<evidence type="ECO:0000259" key="8">
    <source>
        <dbReference type="PROSITE" id="PS50016"/>
    </source>
</evidence>
<reference evidence="9" key="1">
    <citation type="submission" date="2020-01" db="EMBL/GenBank/DDBJ databases">
        <authorList>
            <consortium name="DOE Joint Genome Institute"/>
            <person name="Haridas S."/>
            <person name="Albert R."/>
            <person name="Binder M."/>
            <person name="Bloem J."/>
            <person name="Labutti K."/>
            <person name="Salamov A."/>
            <person name="Andreopoulos B."/>
            <person name="Baker S.E."/>
            <person name="Barry K."/>
            <person name="Bills G."/>
            <person name="Bluhm B.H."/>
            <person name="Cannon C."/>
            <person name="Castanera R."/>
            <person name="Culley D.E."/>
            <person name="Daum C."/>
            <person name="Ezra D."/>
            <person name="Gonzalez J.B."/>
            <person name="Henrissat B."/>
            <person name="Kuo A."/>
            <person name="Liang C."/>
            <person name="Lipzen A."/>
            <person name="Lutzoni F."/>
            <person name="Magnuson J."/>
            <person name="Mondo S."/>
            <person name="Nolan M."/>
            <person name="Ohm R."/>
            <person name="Pangilinan J."/>
            <person name="Park H.-J."/>
            <person name="Ramirez L."/>
            <person name="Alfaro M."/>
            <person name="Sun H."/>
            <person name="Tritt A."/>
            <person name="Yoshinaga Y."/>
            <person name="Zwiers L.-H."/>
            <person name="Turgeon B.G."/>
            <person name="Goodwin S.B."/>
            <person name="Spatafora J.W."/>
            <person name="Crous P.W."/>
            <person name="Grigoriev I.V."/>
        </authorList>
    </citation>
    <scope>NUCLEOTIDE SEQUENCE</scope>
    <source>
        <strain evidence="9">IPT5</strain>
    </source>
</reference>
<dbReference type="SMART" id="SM00249">
    <property type="entry name" value="PHD"/>
    <property type="match status" value="1"/>
</dbReference>
<proteinExistence type="predicted"/>
<comment type="subcellular location">
    <subcellularLocation>
        <location evidence="1">Nucleus</location>
    </subcellularLocation>
</comment>
<dbReference type="SUPFAM" id="SSF57903">
    <property type="entry name" value="FYVE/PHD zinc finger"/>
    <property type="match status" value="1"/>
</dbReference>
<evidence type="ECO:0000256" key="2">
    <source>
        <dbReference type="ARBA" id="ARBA00022723"/>
    </source>
</evidence>
<evidence type="ECO:0000256" key="7">
    <source>
        <dbReference type="SAM" id="MobiDB-lite"/>
    </source>
</evidence>
<keyword evidence="3 6" id="KW-0863">Zinc-finger</keyword>
<keyword evidence="2" id="KW-0479">Metal-binding</keyword>
<dbReference type="InterPro" id="IPR019787">
    <property type="entry name" value="Znf_PHD-finger"/>
</dbReference>
<feature type="region of interest" description="Disordered" evidence="7">
    <location>
        <begin position="105"/>
        <end position="209"/>
    </location>
</feature>
<keyword evidence="5" id="KW-0539">Nucleus</keyword>
<dbReference type="InterPro" id="IPR013083">
    <property type="entry name" value="Znf_RING/FYVE/PHD"/>
</dbReference>
<gene>
    <name evidence="9" type="ORF">T440DRAFT_516134</name>
</gene>
<dbReference type="CDD" id="cd15502">
    <property type="entry name" value="PHD_Phf1p_Phf2p_like"/>
    <property type="match status" value="1"/>
</dbReference>
<evidence type="ECO:0000256" key="1">
    <source>
        <dbReference type="ARBA" id="ARBA00004123"/>
    </source>
</evidence>
<dbReference type="Pfam" id="PF00628">
    <property type="entry name" value="PHD"/>
    <property type="match status" value="1"/>
</dbReference>
<dbReference type="PANTHER" id="PTHR12628:SF10">
    <property type="entry name" value="HOMEOBOX DOMAIN-CONTAINING PROTEIN"/>
    <property type="match status" value="1"/>
</dbReference>
<dbReference type="GO" id="GO:0005634">
    <property type="term" value="C:nucleus"/>
    <property type="evidence" value="ECO:0007669"/>
    <property type="project" value="UniProtKB-SubCell"/>
</dbReference>
<evidence type="ECO:0000256" key="5">
    <source>
        <dbReference type="ARBA" id="ARBA00023242"/>
    </source>
</evidence>
<feature type="region of interest" description="Disordered" evidence="7">
    <location>
        <begin position="347"/>
        <end position="366"/>
    </location>
</feature>
<dbReference type="GO" id="GO:0008270">
    <property type="term" value="F:zinc ion binding"/>
    <property type="evidence" value="ECO:0007669"/>
    <property type="project" value="UniProtKB-KW"/>
</dbReference>
<feature type="region of interest" description="Disordered" evidence="7">
    <location>
        <begin position="1"/>
        <end position="70"/>
    </location>
</feature>
<feature type="region of interest" description="Disordered" evidence="7">
    <location>
        <begin position="386"/>
        <end position="469"/>
    </location>
</feature>
<sequence length="515" mass="54615">MDPADTAKEPPSTGNGPPSALVGTATNTTISASSPQSPTPTPPSHPPHMSPATPAQSAAATAAGPSFPPFSASTAAILERLQGKGGHASGSAAFEAKRAEILQNYVTSDKLPTPPPIASTGRRGRGGRVGTPSGLKTEVGASPAGASLGRGSGRGRAKGRGSGSGSGRGRGGKRKRSDSDQESHHDDDDSDVSSSYTPLPTRTKSGRSVNKPVVFVPTIPEPSQGVKRRKSAKTMLAAKCKTCHRETDPANNRIVFCDACSSAYHQYCHTPRIDHDVVTVLEKEWLCGPCMRSKQSVVEGVQDLVAAERLSIEEKRAYFSTLTQQQLVGLLLTASIRHPELPMFPPDVQSLVPRTASSNSQPQLESNIQRFPQPQSQYQPPSAFHHTALVTSPPNMHTPTRQTPQSHNFSSRSETDPAEAQILGGYHSQQPGHPRTTMDLAGNQYDEDDGYDTDPPAHYPKPGNGLARTLRPESEDLNWLVDDNFEVFSHGWKGDGTGLGADGILDGVSSGTKVV</sequence>
<dbReference type="AlphaFoldDB" id="A0A6A7BDQ2"/>
<dbReference type="PROSITE" id="PS50016">
    <property type="entry name" value="ZF_PHD_2"/>
    <property type="match status" value="1"/>
</dbReference>
<feature type="compositionally biased region" description="Basic and acidic residues" evidence="7">
    <location>
        <begin position="177"/>
        <end position="187"/>
    </location>
</feature>
<feature type="compositionally biased region" description="Polar residues" evidence="7">
    <location>
        <begin position="355"/>
        <end position="366"/>
    </location>
</feature>
<dbReference type="GO" id="GO:0045814">
    <property type="term" value="P:negative regulation of gene expression, epigenetic"/>
    <property type="evidence" value="ECO:0007669"/>
    <property type="project" value="TreeGrafter"/>
</dbReference>
<evidence type="ECO:0000256" key="6">
    <source>
        <dbReference type="PROSITE-ProRule" id="PRU00146"/>
    </source>
</evidence>
<evidence type="ECO:0000313" key="10">
    <source>
        <dbReference type="Proteomes" id="UP000799423"/>
    </source>
</evidence>
<evidence type="ECO:0000313" key="9">
    <source>
        <dbReference type="EMBL" id="KAF2852837.1"/>
    </source>
</evidence>
<dbReference type="InterPro" id="IPR019786">
    <property type="entry name" value="Zinc_finger_PHD-type_CS"/>
</dbReference>
<dbReference type="EMBL" id="MU006297">
    <property type="protein sequence ID" value="KAF2852837.1"/>
    <property type="molecule type" value="Genomic_DNA"/>
</dbReference>
<feature type="compositionally biased region" description="Low complexity" evidence="7">
    <location>
        <begin position="50"/>
        <end position="70"/>
    </location>
</feature>
<dbReference type="GO" id="GO:0003682">
    <property type="term" value="F:chromatin binding"/>
    <property type="evidence" value="ECO:0007669"/>
    <property type="project" value="TreeGrafter"/>
</dbReference>
<dbReference type="InterPro" id="IPR011011">
    <property type="entry name" value="Znf_FYVE_PHD"/>
</dbReference>
<dbReference type="InterPro" id="IPR001965">
    <property type="entry name" value="Znf_PHD"/>
</dbReference>
<keyword evidence="4" id="KW-0862">Zinc</keyword>
<feature type="compositionally biased region" description="Gly residues" evidence="7">
    <location>
        <begin position="160"/>
        <end position="169"/>
    </location>
</feature>
<accession>A0A6A7BDQ2</accession>
<evidence type="ECO:0000256" key="4">
    <source>
        <dbReference type="ARBA" id="ARBA00022833"/>
    </source>
</evidence>
<dbReference type="GO" id="GO:0003677">
    <property type="term" value="F:DNA binding"/>
    <property type="evidence" value="ECO:0007669"/>
    <property type="project" value="TreeGrafter"/>
</dbReference>
<feature type="compositionally biased region" description="Pro residues" evidence="7">
    <location>
        <begin position="37"/>
        <end position="49"/>
    </location>
</feature>
<dbReference type="Gene3D" id="3.30.40.10">
    <property type="entry name" value="Zinc/RING finger domain, C3HC4 (zinc finger)"/>
    <property type="match status" value="1"/>
</dbReference>
<protein>
    <recommendedName>
        <fullName evidence="8">PHD-type domain-containing protein</fullName>
    </recommendedName>
</protein>